<sequence>MGQRLAPVLTVCFMGRIEEPVLERNPLMYCRYIDDCFIVTSTQFEMDECFRIMNEQSQYINLTRGST</sequence>
<dbReference type="AlphaFoldDB" id="A0A0N4W689"/>
<dbReference type="PROSITE" id="PS50878">
    <property type="entry name" value="RT_POL"/>
    <property type="match status" value="1"/>
</dbReference>
<reference evidence="2 3" key="2">
    <citation type="submission" date="2018-11" db="EMBL/GenBank/DDBJ databases">
        <authorList>
            <consortium name="Pathogen Informatics"/>
        </authorList>
    </citation>
    <scope>NUCLEOTIDE SEQUENCE [LARGE SCALE GENOMIC DNA]</scope>
    <source>
        <strain evidence="2 3">MHpl1</strain>
    </source>
</reference>
<dbReference type="InterPro" id="IPR000477">
    <property type="entry name" value="RT_dom"/>
</dbReference>
<dbReference type="OrthoDB" id="5823133at2759"/>
<evidence type="ECO:0000313" key="3">
    <source>
        <dbReference type="Proteomes" id="UP000268014"/>
    </source>
</evidence>
<dbReference type="Proteomes" id="UP000268014">
    <property type="component" value="Unassembled WGS sequence"/>
</dbReference>
<evidence type="ECO:0000259" key="1">
    <source>
        <dbReference type="PROSITE" id="PS50878"/>
    </source>
</evidence>
<feature type="domain" description="Reverse transcriptase" evidence="1">
    <location>
        <begin position="1"/>
        <end position="67"/>
    </location>
</feature>
<dbReference type="PANTHER" id="PTHR21301">
    <property type="entry name" value="REVERSE TRANSCRIPTASE"/>
    <property type="match status" value="1"/>
</dbReference>
<reference evidence="4" key="1">
    <citation type="submission" date="2017-02" db="UniProtKB">
        <authorList>
            <consortium name="WormBaseParasite"/>
        </authorList>
    </citation>
    <scope>IDENTIFICATION</scope>
</reference>
<name>A0A0N4W689_HAEPC</name>
<evidence type="ECO:0000313" key="2">
    <source>
        <dbReference type="EMBL" id="VDO26310.1"/>
    </source>
</evidence>
<protein>
    <submittedName>
        <fullName evidence="4">Reverse transcriptase domain-containing protein</fullName>
    </submittedName>
</protein>
<proteinExistence type="predicted"/>
<accession>A0A0N4W689</accession>
<dbReference type="PANTHER" id="PTHR21301:SF10">
    <property type="entry name" value="REVERSE TRANSCRIPTASE DOMAIN-CONTAINING PROTEIN"/>
    <property type="match status" value="1"/>
</dbReference>
<organism evidence="4">
    <name type="scientific">Haemonchus placei</name>
    <name type="common">Barber's pole worm</name>
    <dbReference type="NCBI Taxonomy" id="6290"/>
    <lineage>
        <taxon>Eukaryota</taxon>
        <taxon>Metazoa</taxon>
        <taxon>Ecdysozoa</taxon>
        <taxon>Nematoda</taxon>
        <taxon>Chromadorea</taxon>
        <taxon>Rhabditida</taxon>
        <taxon>Rhabditina</taxon>
        <taxon>Rhabditomorpha</taxon>
        <taxon>Strongyloidea</taxon>
        <taxon>Trichostrongylidae</taxon>
        <taxon>Haemonchus</taxon>
    </lineage>
</organism>
<gene>
    <name evidence="2" type="ORF">HPLM_LOCUS5536</name>
</gene>
<keyword evidence="3" id="KW-1185">Reference proteome</keyword>
<dbReference type="EMBL" id="UZAF01016353">
    <property type="protein sequence ID" value="VDO26310.1"/>
    <property type="molecule type" value="Genomic_DNA"/>
</dbReference>
<evidence type="ECO:0000313" key="4">
    <source>
        <dbReference type="WBParaSite" id="HPLM_0000554401-mRNA-1"/>
    </source>
</evidence>
<dbReference type="WBParaSite" id="HPLM_0000554401-mRNA-1">
    <property type="protein sequence ID" value="HPLM_0000554401-mRNA-1"/>
    <property type="gene ID" value="HPLM_0000554401"/>
</dbReference>